<organism evidence="4">
    <name type="scientific">candidate division WOR-3 bacterium</name>
    <dbReference type="NCBI Taxonomy" id="2052148"/>
    <lineage>
        <taxon>Bacteria</taxon>
        <taxon>Bacteria division WOR-3</taxon>
    </lineage>
</organism>
<dbReference type="GO" id="GO:0008270">
    <property type="term" value="F:zinc ion binding"/>
    <property type="evidence" value="ECO:0007669"/>
    <property type="project" value="InterPro"/>
</dbReference>
<dbReference type="PANTHER" id="PTHR11532:SF57">
    <property type="entry name" value="CARBOXYPEPTIDASE D, B"/>
    <property type="match status" value="1"/>
</dbReference>
<keyword evidence="1" id="KW-0325">Glycoprotein</keyword>
<dbReference type="SUPFAM" id="SSF49464">
    <property type="entry name" value="Carboxypeptidase regulatory domain-like"/>
    <property type="match status" value="1"/>
</dbReference>
<dbReference type="PRINTS" id="PR00765">
    <property type="entry name" value="CRBOXYPTASEA"/>
</dbReference>
<dbReference type="InterPro" id="IPR000834">
    <property type="entry name" value="Peptidase_M14"/>
</dbReference>
<dbReference type="Pfam" id="PF13620">
    <property type="entry name" value="CarboxypepD_reg"/>
    <property type="match status" value="1"/>
</dbReference>
<dbReference type="SMART" id="SM00631">
    <property type="entry name" value="Zn_pept"/>
    <property type="match status" value="1"/>
</dbReference>
<dbReference type="SUPFAM" id="SSF53187">
    <property type="entry name" value="Zn-dependent exopeptidases"/>
    <property type="match status" value="1"/>
</dbReference>
<gene>
    <name evidence="4" type="ORF">ENU66_01225</name>
</gene>
<protein>
    <submittedName>
        <fullName evidence="4">T9SS type A sorting domain-containing protein</fullName>
    </submittedName>
</protein>
<dbReference type="PROSITE" id="PS52035">
    <property type="entry name" value="PEPTIDASE_M14"/>
    <property type="match status" value="1"/>
</dbReference>
<comment type="similarity">
    <text evidence="2">Belongs to the peptidase M14 family.</text>
</comment>
<dbReference type="EMBL" id="DTDJ01000012">
    <property type="protein sequence ID" value="HGL16951.1"/>
    <property type="molecule type" value="Genomic_DNA"/>
</dbReference>
<dbReference type="Gene3D" id="3.40.630.10">
    <property type="entry name" value="Zn peptidases"/>
    <property type="match status" value="1"/>
</dbReference>
<evidence type="ECO:0000256" key="1">
    <source>
        <dbReference type="ARBA" id="ARBA00023180"/>
    </source>
</evidence>
<dbReference type="Pfam" id="PF00246">
    <property type="entry name" value="Peptidase_M14"/>
    <property type="match status" value="1"/>
</dbReference>
<name>A0A7V3ZWW1_UNCW3</name>
<dbReference type="NCBIfam" id="TIGR04183">
    <property type="entry name" value="Por_Secre_tail"/>
    <property type="match status" value="1"/>
</dbReference>
<dbReference type="GO" id="GO:0004181">
    <property type="term" value="F:metallocarboxypeptidase activity"/>
    <property type="evidence" value="ECO:0007669"/>
    <property type="project" value="InterPro"/>
</dbReference>
<dbReference type="PANTHER" id="PTHR11532">
    <property type="entry name" value="PROTEASE M14 CARBOXYPEPTIDASE"/>
    <property type="match status" value="1"/>
</dbReference>
<sequence>MIKSTYILFKRYPLRKKFSHNQLFNLTSLWIYNFTKGVHKMSKTIKTLLITATMLALPALIHAEKVVELPISKDEWRELEKYFKTAEFVRPTEKGVAILIEDEELDELTSLGYPYTVIEDLTLKKKLYYTEKSNYHTYDQMRTELINLANTYSTIAKLDTIGLSVQGRPILCLKISDNPQLNEIEPKTRIVGAIHGNEWIGAEVSFLYAKYLLENYSSDNTIRNLVNNREIYIIPILNPDGHVNQSRYNANGIDLNRNFGYIKNASGSAPYDQPESRAMHEFSKKRNFNLSLSFHSGAIYVNYIWNYTPVRCADDRYNQMVEYYSQQYGNITGYPITEGYDWYQTLGDLNDYSYGINGDIDWTIELSNEFIPDPSQIDPIFNTNKPAMNLFVRKMGQGIGGVVIDSLRGDTIKEARITIYPVDWPIWTDQCTGDFIRPLLPGTYSIKVEAPGYTPKTVSEITVEQDTLTWVNVYLTPRNDGKISLFKPEVIYINAANSVIISDTFMTHYALGEQDGKYYSLGVGGYGVFDLGRSVKAETIYVYEGNDGTPNEGFKLFYSETPYGPWTQLGNVHYGNVAIYAGGNTLRYIKIVDDGDGSNTVRKCGYDLDAIVVKVLPDVSLISYSVSEYYGNGDGIVNAGEMGKLNLTLKNNSPNTINSLTIKPQLNDPYVTFSEDSIVLTNIGPNTTIPTYFTFNTTTNLPYDYTFTVTILLRADGQNFSYDLTLKINERTVSVYLGPDAYGYYAYDIMDSSYSEFEPLTFRDISSVGTVISQISNSDDATTQLNLPFNFKYYGTMYNTISVCTNGWIAMGSTTSNTFQNRPIPDPNNPSALIAPFFTDLDPSTSGDIYYYFDPNTHEFIIMWKNVKIWGQAQSATFEAILRDPVYYQTQTGDGEIIFLYQNVPQNTNATIGIESPNHTTGLQCYFNQEYDPSIAPIASGQFIKFTTDSPVPTLVNEILKPTVILKNPIIKGTLKLEVKNFHEGGKAVLFDPVGRVLYTKEIKPSQREVVIDLRSMPAGVYILRVEPNRDNFSDTYKIIKVD</sequence>
<evidence type="ECO:0000259" key="3">
    <source>
        <dbReference type="PROSITE" id="PS52035"/>
    </source>
</evidence>
<feature type="domain" description="Peptidase M14" evidence="3">
    <location>
        <begin position="134"/>
        <end position="395"/>
    </location>
</feature>
<dbReference type="AlphaFoldDB" id="A0A7V3ZWW1"/>
<dbReference type="GO" id="GO:0016485">
    <property type="term" value="P:protein processing"/>
    <property type="evidence" value="ECO:0007669"/>
    <property type="project" value="TreeGrafter"/>
</dbReference>
<reference evidence="4" key="1">
    <citation type="journal article" date="2020" name="mSystems">
        <title>Genome- and Community-Level Interaction Insights into Carbon Utilization and Element Cycling Functions of Hydrothermarchaeota in Hydrothermal Sediment.</title>
        <authorList>
            <person name="Zhou Z."/>
            <person name="Liu Y."/>
            <person name="Xu W."/>
            <person name="Pan J."/>
            <person name="Luo Z.H."/>
            <person name="Li M."/>
        </authorList>
    </citation>
    <scope>NUCLEOTIDE SEQUENCE [LARGE SCALE GENOMIC DNA]</scope>
    <source>
        <strain evidence="4">SpSt-69</strain>
    </source>
</reference>
<dbReference type="Gene3D" id="2.60.40.1120">
    <property type="entry name" value="Carboxypeptidase-like, regulatory domain"/>
    <property type="match status" value="1"/>
</dbReference>
<evidence type="ECO:0000256" key="2">
    <source>
        <dbReference type="PROSITE-ProRule" id="PRU01379"/>
    </source>
</evidence>
<evidence type="ECO:0000313" key="4">
    <source>
        <dbReference type="EMBL" id="HGL16951.1"/>
    </source>
</evidence>
<proteinExistence type="inferred from homology"/>
<feature type="active site" description="Proton donor/acceptor" evidence="2">
    <location>
        <position position="365"/>
    </location>
</feature>
<accession>A0A7V3ZWW1</accession>
<comment type="caution">
    <text evidence="4">The sequence shown here is derived from an EMBL/GenBank/DDBJ whole genome shotgun (WGS) entry which is preliminary data.</text>
</comment>
<dbReference type="GO" id="GO:0006518">
    <property type="term" value="P:peptide metabolic process"/>
    <property type="evidence" value="ECO:0007669"/>
    <property type="project" value="TreeGrafter"/>
</dbReference>
<dbReference type="GO" id="GO:0005615">
    <property type="term" value="C:extracellular space"/>
    <property type="evidence" value="ECO:0007669"/>
    <property type="project" value="TreeGrafter"/>
</dbReference>
<dbReference type="InterPro" id="IPR026444">
    <property type="entry name" value="Secre_tail"/>
</dbReference>
<dbReference type="InterPro" id="IPR050753">
    <property type="entry name" value="Peptidase_M14_domain"/>
</dbReference>
<dbReference type="InterPro" id="IPR008969">
    <property type="entry name" value="CarboxyPept-like_regulatory"/>
</dbReference>